<organism evidence="2 3">
    <name type="scientific">Nesidiocoris tenuis</name>
    <dbReference type="NCBI Taxonomy" id="355587"/>
    <lineage>
        <taxon>Eukaryota</taxon>
        <taxon>Metazoa</taxon>
        <taxon>Ecdysozoa</taxon>
        <taxon>Arthropoda</taxon>
        <taxon>Hexapoda</taxon>
        <taxon>Insecta</taxon>
        <taxon>Pterygota</taxon>
        <taxon>Neoptera</taxon>
        <taxon>Paraneoptera</taxon>
        <taxon>Hemiptera</taxon>
        <taxon>Heteroptera</taxon>
        <taxon>Panheteroptera</taxon>
        <taxon>Cimicomorpha</taxon>
        <taxon>Miridae</taxon>
        <taxon>Dicyphina</taxon>
        <taxon>Nesidiocoris</taxon>
    </lineage>
</organism>
<feature type="region of interest" description="Disordered" evidence="1">
    <location>
        <begin position="122"/>
        <end position="168"/>
    </location>
</feature>
<reference evidence="2 3" key="1">
    <citation type="submission" date="2020-02" db="EMBL/GenBank/DDBJ databases">
        <authorList>
            <person name="Ferguson B K."/>
        </authorList>
    </citation>
    <scope>NUCLEOTIDE SEQUENCE [LARGE SCALE GENOMIC DNA]</scope>
</reference>
<evidence type="ECO:0000256" key="1">
    <source>
        <dbReference type="SAM" id="MobiDB-lite"/>
    </source>
</evidence>
<proteinExistence type="predicted"/>
<sequence>MLIRATFDSLPPSSIRAAGAQRRRVPSACVHITHVQQTNSTLTLRYVSGRLYRGARHVLASSDFLLEGGSARPGLLRLPDEKERLERQFSQSFTLLRHVLEEKSIQRAESRKLEPTLQGRLSVPCSKIPSMSRDSFCPRRREKKSGGKKKSQRQKKSIEELVPSGGEDRRGGFSLEKFFESEIGEKNVCSVNSVFELRRFVIQMKKCKFFKSSSRRNGWTDFD</sequence>
<name>A0A6H5HHF6_9HEMI</name>
<dbReference type="Proteomes" id="UP000479000">
    <property type="component" value="Unassembled WGS sequence"/>
</dbReference>
<evidence type="ECO:0000313" key="3">
    <source>
        <dbReference type="Proteomes" id="UP000479000"/>
    </source>
</evidence>
<evidence type="ECO:0000313" key="2">
    <source>
        <dbReference type="EMBL" id="CAB0015705.1"/>
    </source>
</evidence>
<dbReference type="EMBL" id="CADCXU010029385">
    <property type="protein sequence ID" value="CAB0015705.1"/>
    <property type="molecule type" value="Genomic_DNA"/>
</dbReference>
<keyword evidence="3" id="KW-1185">Reference proteome</keyword>
<gene>
    <name evidence="2" type="ORF">NTEN_LOCUS20045</name>
</gene>
<dbReference type="AlphaFoldDB" id="A0A6H5HHF6"/>
<accession>A0A6H5HHF6</accession>
<protein>
    <submittedName>
        <fullName evidence="2">Uncharacterized protein</fullName>
    </submittedName>
</protein>
<feature type="compositionally biased region" description="Basic residues" evidence="1">
    <location>
        <begin position="138"/>
        <end position="155"/>
    </location>
</feature>